<evidence type="ECO:0000256" key="7">
    <source>
        <dbReference type="SAM" id="Phobius"/>
    </source>
</evidence>
<evidence type="ECO:0000256" key="5">
    <source>
        <dbReference type="ARBA" id="ARBA00023136"/>
    </source>
</evidence>
<evidence type="ECO:0000256" key="6">
    <source>
        <dbReference type="SAM" id="MobiDB-lite"/>
    </source>
</evidence>
<dbReference type="FunFam" id="1.20.1250.20:FF:000196">
    <property type="entry name" value="MFS toxin efflux pump (AflT)"/>
    <property type="match status" value="1"/>
</dbReference>
<feature type="transmembrane region" description="Helical" evidence="7">
    <location>
        <begin position="363"/>
        <end position="383"/>
    </location>
</feature>
<dbReference type="SUPFAM" id="SSF103473">
    <property type="entry name" value="MFS general substrate transporter"/>
    <property type="match status" value="1"/>
</dbReference>
<evidence type="ECO:0000259" key="8">
    <source>
        <dbReference type="PROSITE" id="PS50850"/>
    </source>
</evidence>
<dbReference type="RefSeq" id="XP_008084592.1">
    <property type="nucleotide sequence ID" value="XM_008086401.1"/>
</dbReference>
<feature type="transmembrane region" description="Helical" evidence="7">
    <location>
        <begin position="63"/>
        <end position="88"/>
    </location>
</feature>
<feature type="transmembrane region" description="Helical" evidence="7">
    <location>
        <begin position="389"/>
        <end position="408"/>
    </location>
</feature>
<organism evidence="9 10">
    <name type="scientific">Glarea lozoyensis (strain ATCC 20868 / MF5171)</name>
    <dbReference type="NCBI Taxonomy" id="1116229"/>
    <lineage>
        <taxon>Eukaryota</taxon>
        <taxon>Fungi</taxon>
        <taxon>Dikarya</taxon>
        <taxon>Ascomycota</taxon>
        <taxon>Pezizomycotina</taxon>
        <taxon>Leotiomycetes</taxon>
        <taxon>Helotiales</taxon>
        <taxon>Helotiaceae</taxon>
        <taxon>Glarea</taxon>
    </lineage>
</organism>
<protein>
    <submittedName>
        <fullName evidence="9">MFS general substrate transporter</fullName>
    </submittedName>
</protein>
<dbReference type="KEGG" id="glz:GLAREA_09805"/>
<dbReference type="Gene3D" id="1.20.1250.20">
    <property type="entry name" value="MFS general substrate transporter like domains"/>
    <property type="match status" value="2"/>
</dbReference>
<name>S3CUK8_GLAL2</name>
<feature type="transmembrane region" description="Helical" evidence="7">
    <location>
        <begin position="189"/>
        <end position="207"/>
    </location>
</feature>
<sequence length="562" mass="59815">MNTAESQTARPAVERAVTKYPPDQGNEVKSENNDVSESSQSDEKPEPIIDAEPTEEWVQGFKLFMIISGLIFGTFLMLLDTSIIATAIPRITTDFHALEDVGWYGASYQLASAALQPLTGKFYTHFGGKWTFLAFFAVFELGSLLCGVANSSNMLIAGRAIAGMGASGIQNGAFTIVAQSVPLHKGPPLMGLVLGISQLGLVMGPLIGGALTEYTTWRWCFYINLPVGAVVAVLLVFVKLPGTVKVPSWRTVVTDLDLLGFTLFAPAMIQLLLALQYGGNRHAWDSATVIGLFCGAAGTFAIFLWWEYRKGDEAMIPFSIIGKRVVYSACIAFGLLLSATYVALYYIPIFFQSVKGTSPTMSGVYLLPSILLQLSGAIVVGALVPKVGYFTPFAIVGGALCAIASGLLSTFDVSISTGKWVGYQILLGAGEGMALQMPVIAVQNCITPAQIPTAMALVMFSSTLGGALFLSFSQTVLTNSLRSLIPQYAPNVNAEAIIAAGATGFRHIVPSSDLPGVLVAYSKSIDRVFYLCAGASAGVFFASFGMGWKNIKPKKEVAEVDV</sequence>
<dbReference type="HOGENOM" id="CLU_000960_22_1_1"/>
<feature type="transmembrane region" description="Helical" evidence="7">
    <location>
        <begin position="453"/>
        <end position="472"/>
    </location>
</feature>
<feature type="transmembrane region" description="Helical" evidence="7">
    <location>
        <begin position="287"/>
        <end position="306"/>
    </location>
</feature>
<evidence type="ECO:0000256" key="1">
    <source>
        <dbReference type="ARBA" id="ARBA00004141"/>
    </source>
</evidence>
<dbReference type="OMA" id="IWAACNG"/>
<feature type="transmembrane region" description="Helical" evidence="7">
    <location>
        <begin position="420"/>
        <end position="441"/>
    </location>
</feature>
<evidence type="ECO:0000256" key="3">
    <source>
        <dbReference type="ARBA" id="ARBA00022692"/>
    </source>
</evidence>
<feature type="domain" description="Major facilitator superfamily (MFS) profile" evidence="8">
    <location>
        <begin position="66"/>
        <end position="513"/>
    </location>
</feature>
<accession>S3CUK8</accession>
<dbReference type="InterPro" id="IPR036259">
    <property type="entry name" value="MFS_trans_sf"/>
</dbReference>
<evidence type="ECO:0000313" key="9">
    <source>
        <dbReference type="EMBL" id="EPE28684.1"/>
    </source>
</evidence>
<proteinExistence type="inferred from homology"/>
<dbReference type="PANTHER" id="PTHR23501:SF193">
    <property type="entry name" value="MULTIDRUG TRANSPORTER, PUTATIVE (AFU_ORTHOLOGUE AFUA_8G00940)-RELATED"/>
    <property type="match status" value="1"/>
</dbReference>
<comment type="subcellular location">
    <subcellularLocation>
        <location evidence="1">Membrane</location>
        <topology evidence="1">Multi-pass membrane protein</topology>
    </subcellularLocation>
</comment>
<dbReference type="Proteomes" id="UP000016922">
    <property type="component" value="Unassembled WGS sequence"/>
</dbReference>
<keyword evidence="3 7" id="KW-0812">Transmembrane</keyword>
<feature type="transmembrane region" description="Helical" evidence="7">
    <location>
        <begin position="326"/>
        <end position="351"/>
    </location>
</feature>
<comment type="similarity">
    <text evidence="2">Belongs to the major facilitator superfamily. TCR/Tet family.</text>
</comment>
<dbReference type="EMBL" id="KE145368">
    <property type="protein sequence ID" value="EPE28684.1"/>
    <property type="molecule type" value="Genomic_DNA"/>
</dbReference>
<dbReference type="InterPro" id="IPR020846">
    <property type="entry name" value="MFS_dom"/>
</dbReference>
<feature type="transmembrane region" description="Helical" evidence="7">
    <location>
        <begin position="130"/>
        <end position="149"/>
    </location>
</feature>
<feature type="region of interest" description="Disordered" evidence="6">
    <location>
        <begin position="1"/>
        <end position="49"/>
    </location>
</feature>
<dbReference type="PANTHER" id="PTHR23501">
    <property type="entry name" value="MAJOR FACILITATOR SUPERFAMILY"/>
    <property type="match status" value="1"/>
</dbReference>
<dbReference type="CDD" id="cd17502">
    <property type="entry name" value="MFS_Azr1_MDR_like"/>
    <property type="match status" value="1"/>
</dbReference>
<dbReference type="GO" id="GO:0005886">
    <property type="term" value="C:plasma membrane"/>
    <property type="evidence" value="ECO:0007669"/>
    <property type="project" value="TreeGrafter"/>
</dbReference>
<gene>
    <name evidence="9" type="ORF">GLAREA_09805</name>
</gene>
<dbReference type="PRINTS" id="PR01036">
    <property type="entry name" value="TCRTETB"/>
</dbReference>
<evidence type="ECO:0000313" key="10">
    <source>
        <dbReference type="Proteomes" id="UP000016922"/>
    </source>
</evidence>
<dbReference type="GO" id="GO:0022857">
    <property type="term" value="F:transmembrane transporter activity"/>
    <property type="evidence" value="ECO:0007669"/>
    <property type="project" value="InterPro"/>
</dbReference>
<dbReference type="Pfam" id="PF07690">
    <property type="entry name" value="MFS_1"/>
    <property type="match status" value="1"/>
</dbReference>
<keyword evidence="4 7" id="KW-1133">Transmembrane helix</keyword>
<keyword evidence="5 7" id="KW-0472">Membrane</keyword>
<feature type="transmembrane region" description="Helical" evidence="7">
    <location>
        <begin position="156"/>
        <end position="177"/>
    </location>
</feature>
<evidence type="ECO:0000256" key="2">
    <source>
        <dbReference type="ARBA" id="ARBA00007520"/>
    </source>
</evidence>
<dbReference type="eggNOG" id="KOG0254">
    <property type="taxonomic scope" value="Eukaryota"/>
</dbReference>
<dbReference type="AlphaFoldDB" id="S3CUK8"/>
<feature type="transmembrane region" description="Helical" evidence="7">
    <location>
        <begin position="258"/>
        <end position="275"/>
    </location>
</feature>
<dbReference type="OrthoDB" id="10021397at2759"/>
<reference evidence="9 10" key="1">
    <citation type="journal article" date="2013" name="BMC Genomics">
        <title>Genomics-driven discovery of the pneumocandin biosynthetic gene cluster in the fungus Glarea lozoyensis.</title>
        <authorList>
            <person name="Chen L."/>
            <person name="Yue Q."/>
            <person name="Zhang X."/>
            <person name="Xiang M."/>
            <person name="Wang C."/>
            <person name="Li S."/>
            <person name="Che Y."/>
            <person name="Ortiz-Lopez F.J."/>
            <person name="Bills G.F."/>
            <person name="Liu X."/>
            <person name="An Z."/>
        </authorList>
    </citation>
    <scope>NUCLEOTIDE SEQUENCE [LARGE SCALE GENOMIC DNA]</scope>
    <source>
        <strain evidence="10">ATCC 20868 / MF5171</strain>
    </source>
</reference>
<dbReference type="GeneID" id="19468852"/>
<feature type="transmembrane region" description="Helical" evidence="7">
    <location>
        <begin position="219"/>
        <end position="238"/>
    </location>
</feature>
<keyword evidence="10" id="KW-1185">Reference proteome</keyword>
<dbReference type="PROSITE" id="PS50850">
    <property type="entry name" value="MFS"/>
    <property type="match status" value="1"/>
</dbReference>
<dbReference type="InterPro" id="IPR011701">
    <property type="entry name" value="MFS"/>
</dbReference>
<evidence type="ECO:0000256" key="4">
    <source>
        <dbReference type="ARBA" id="ARBA00022989"/>
    </source>
</evidence>
<feature type="transmembrane region" description="Helical" evidence="7">
    <location>
        <begin position="528"/>
        <end position="548"/>
    </location>
</feature>